<dbReference type="PROSITE" id="PS50016">
    <property type="entry name" value="ZF_PHD_2"/>
    <property type="match status" value="1"/>
</dbReference>
<dbReference type="InterPro" id="IPR001965">
    <property type="entry name" value="Znf_PHD"/>
</dbReference>
<organism evidence="7 8">
    <name type="scientific">Cutaneotrichosporon cavernicola</name>
    <dbReference type="NCBI Taxonomy" id="279322"/>
    <lineage>
        <taxon>Eukaryota</taxon>
        <taxon>Fungi</taxon>
        <taxon>Dikarya</taxon>
        <taxon>Basidiomycota</taxon>
        <taxon>Agaricomycotina</taxon>
        <taxon>Tremellomycetes</taxon>
        <taxon>Trichosporonales</taxon>
        <taxon>Trichosporonaceae</taxon>
        <taxon>Cutaneotrichosporon</taxon>
    </lineage>
</organism>
<evidence type="ECO:0000256" key="2">
    <source>
        <dbReference type="ARBA" id="ARBA00022771"/>
    </source>
</evidence>
<evidence type="ECO:0000313" key="7">
    <source>
        <dbReference type="EMBL" id="BEI87503.1"/>
    </source>
</evidence>
<dbReference type="KEGG" id="ccac:CcaHIS019_0102210"/>
<proteinExistence type="predicted"/>
<accession>A0AA48L1U3</accession>
<dbReference type="SUPFAM" id="SSF57903">
    <property type="entry name" value="FYVE/PHD zinc finger"/>
    <property type="match status" value="1"/>
</dbReference>
<keyword evidence="2 4" id="KW-0863">Zinc-finger</keyword>
<feature type="region of interest" description="Disordered" evidence="5">
    <location>
        <begin position="82"/>
        <end position="230"/>
    </location>
</feature>
<dbReference type="Gene3D" id="3.30.40.10">
    <property type="entry name" value="Zinc/RING finger domain, C3HC4 (zinc finger)"/>
    <property type="match status" value="1"/>
</dbReference>
<feature type="region of interest" description="Disordered" evidence="5">
    <location>
        <begin position="368"/>
        <end position="408"/>
    </location>
</feature>
<feature type="compositionally biased region" description="Polar residues" evidence="5">
    <location>
        <begin position="154"/>
        <end position="179"/>
    </location>
</feature>
<evidence type="ECO:0000256" key="1">
    <source>
        <dbReference type="ARBA" id="ARBA00022723"/>
    </source>
</evidence>
<dbReference type="EMBL" id="AP028212">
    <property type="protein sequence ID" value="BEI87503.1"/>
    <property type="molecule type" value="Genomic_DNA"/>
</dbReference>
<feature type="region of interest" description="Disordered" evidence="5">
    <location>
        <begin position="284"/>
        <end position="315"/>
    </location>
</feature>
<dbReference type="CDD" id="cd15489">
    <property type="entry name" value="PHD_SF"/>
    <property type="match status" value="1"/>
</dbReference>
<dbReference type="AlphaFoldDB" id="A0AA48L1U3"/>
<reference evidence="7" key="1">
    <citation type="journal article" date="2023" name="BMC Genomics">
        <title>Chromosome-level genome assemblies of Cutaneotrichosporon spp. (Trichosporonales, Basidiomycota) reveal imbalanced evolution between nucleotide sequences and chromosome synteny.</title>
        <authorList>
            <person name="Kobayashi Y."/>
            <person name="Kayamori A."/>
            <person name="Aoki K."/>
            <person name="Shiwa Y."/>
            <person name="Matsutani M."/>
            <person name="Fujita N."/>
            <person name="Sugita T."/>
            <person name="Iwasaki W."/>
            <person name="Tanaka N."/>
            <person name="Takashima M."/>
        </authorList>
    </citation>
    <scope>NUCLEOTIDE SEQUENCE</scope>
    <source>
        <strain evidence="7">HIS019</strain>
    </source>
</reference>
<dbReference type="GO" id="GO:0008270">
    <property type="term" value="F:zinc ion binding"/>
    <property type="evidence" value="ECO:0007669"/>
    <property type="project" value="UniProtKB-KW"/>
</dbReference>
<dbReference type="Pfam" id="PF00628">
    <property type="entry name" value="PHD"/>
    <property type="match status" value="1"/>
</dbReference>
<dbReference type="InterPro" id="IPR019787">
    <property type="entry name" value="Znf_PHD-finger"/>
</dbReference>
<feature type="domain" description="PHD-type" evidence="6">
    <location>
        <begin position="486"/>
        <end position="533"/>
    </location>
</feature>
<feature type="region of interest" description="Disordered" evidence="5">
    <location>
        <begin position="436"/>
        <end position="456"/>
    </location>
</feature>
<keyword evidence="1" id="KW-0479">Metal-binding</keyword>
<evidence type="ECO:0000256" key="5">
    <source>
        <dbReference type="SAM" id="MobiDB-lite"/>
    </source>
</evidence>
<evidence type="ECO:0000256" key="3">
    <source>
        <dbReference type="ARBA" id="ARBA00022833"/>
    </source>
</evidence>
<feature type="compositionally biased region" description="Pro residues" evidence="5">
    <location>
        <begin position="91"/>
        <end position="104"/>
    </location>
</feature>
<dbReference type="InterPro" id="IPR019786">
    <property type="entry name" value="Zinc_finger_PHD-type_CS"/>
</dbReference>
<feature type="compositionally biased region" description="Polar residues" evidence="5">
    <location>
        <begin position="195"/>
        <end position="215"/>
    </location>
</feature>
<dbReference type="Proteomes" id="UP001233271">
    <property type="component" value="Chromosome 1"/>
</dbReference>
<dbReference type="RefSeq" id="XP_060452769.1">
    <property type="nucleotide sequence ID" value="XM_060597912.1"/>
</dbReference>
<dbReference type="SMART" id="SM00249">
    <property type="entry name" value="PHD"/>
    <property type="match status" value="1"/>
</dbReference>
<dbReference type="GeneID" id="85491374"/>
<dbReference type="InterPro" id="IPR011011">
    <property type="entry name" value="Znf_FYVE_PHD"/>
</dbReference>
<feature type="region of interest" description="Disordered" evidence="5">
    <location>
        <begin position="719"/>
        <end position="786"/>
    </location>
</feature>
<keyword evidence="8" id="KW-1185">Reference proteome</keyword>
<feature type="compositionally biased region" description="Low complexity" evidence="5">
    <location>
        <begin position="752"/>
        <end position="763"/>
    </location>
</feature>
<evidence type="ECO:0000313" key="8">
    <source>
        <dbReference type="Proteomes" id="UP001233271"/>
    </source>
</evidence>
<sequence>MNCGLVFESSTHSPLPSAPVLKQELITEHYAITAKRSSQKDKMKRPANINTSIALGPIPPQPTFVPTMQPGQQLQQFQPVYMNDPSGTFYQPPPTQFAPYPPSQMAPGPSRRPSHAEISAGPSSGPPPDSASTSGHAAQRSLDSTGSHKRKRSNSSSQAEELRTPRNNMQQPLPSTIQGLVTGKSHLPTPPSTGDHVSTPAQMSHHSPVDQSAQHPFSEKKRSGVYVTATESEGRKLGLVRTSTGMESVEANREHGPPRTKQATVLSVNSSGVATVGSGDVLHSDASYMGQVPKTPPAPSRELAEDDTPRTKVDKIKRRLSLFKTTSRNAEPMYSTRLDMGHGGPVRVALRKDIAIAFMGLDKVATGGATEEQNADSAHQPVRPDWPDDEAPWNQTSGRRTKKQRQDRERLAMLQRYLETSSDDDDDHDGAVRLQIPTKRHQSRPSAEQLPPSQDPTDARAALWYAMHKARRPQQLAGPQMVPTGIVSCVCKNTAPSNQMVSCSNCKSWHHVACVGRDEALDSNWACERCMAQARRATLSTPSQRTPSQFSTVDRSMSAFRGNQALALAPSPMFAPEAARAAAHSGMATRTPRTPSRRHERARVLSYGNEWGVTGENPSTPMPQGGFGTFSTPRPDDPVFDVNSTPSRHLDTDPRIAGQFSGSLFAITPLVGRSRNANMLVGDTPMGHARNVSGVPPAFSEGMTSRHEFLQGLTADRRQLPETPGAGMRSLGLGRPSQLSPSPFGGHRRTSSKSSHLRSASRSGLGFSFPLSDDVKGSAPDDSMPN</sequence>
<dbReference type="PROSITE" id="PS01359">
    <property type="entry name" value="ZF_PHD_1"/>
    <property type="match status" value="1"/>
</dbReference>
<gene>
    <name evidence="7" type="ORF">CcaverHIS019_0102210</name>
</gene>
<evidence type="ECO:0000256" key="4">
    <source>
        <dbReference type="PROSITE-ProRule" id="PRU00146"/>
    </source>
</evidence>
<keyword evidence="3" id="KW-0862">Zinc</keyword>
<dbReference type="InterPro" id="IPR013083">
    <property type="entry name" value="Znf_RING/FYVE/PHD"/>
</dbReference>
<protein>
    <recommendedName>
        <fullName evidence="6">PHD-type domain-containing protein</fullName>
    </recommendedName>
</protein>
<evidence type="ECO:0000259" key="6">
    <source>
        <dbReference type="PROSITE" id="PS50016"/>
    </source>
</evidence>
<name>A0AA48L1U3_9TREE</name>